<keyword evidence="1" id="KW-1133">Transmembrane helix</keyword>
<evidence type="ECO:0000256" key="1">
    <source>
        <dbReference type="SAM" id="Phobius"/>
    </source>
</evidence>
<evidence type="ECO:0000313" key="3">
    <source>
        <dbReference type="WBParaSite" id="Minc3s01860g26814"/>
    </source>
</evidence>
<dbReference type="AlphaFoldDB" id="A0A914MJV9"/>
<protein>
    <submittedName>
        <fullName evidence="3">Uncharacterized protein</fullName>
    </submittedName>
</protein>
<dbReference type="WBParaSite" id="Minc3s01860g26814">
    <property type="protein sequence ID" value="Minc3s01860g26814"/>
    <property type="gene ID" value="Minc3s01860g26814"/>
</dbReference>
<keyword evidence="1" id="KW-0472">Membrane</keyword>
<feature type="transmembrane region" description="Helical" evidence="1">
    <location>
        <begin position="64"/>
        <end position="82"/>
    </location>
</feature>
<proteinExistence type="predicted"/>
<organism evidence="2 3">
    <name type="scientific">Meloidogyne incognita</name>
    <name type="common">Southern root-knot nematode worm</name>
    <name type="synonym">Oxyuris incognita</name>
    <dbReference type="NCBI Taxonomy" id="6306"/>
    <lineage>
        <taxon>Eukaryota</taxon>
        <taxon>Metazoa</taxon>
        <taxon>Ecdysozoa</taxon>
        <taxon>Nematoda</taxon>
        <taxon>Chromadorea</taxon>
        <taxon>Rhabditida</taxon>
        <taxon>Tylenchina</taxon>
        <taxon>Tylenchomorpha</taxon>
        <taxon>Tylenchoidea</taxon>
        <taxon>Meloidogynidae</taxon>
        <taxon>Meloidogyninae</taxon>
        <taxon>Meloidogyne</taxon>
        <taxon>Meloidogyne incognita group</taxon>
    </lineage>
</organism>
<keyword evidence="2" id="KW-1185">Reference proteome</keyword>
<keyword evidence="1" id="KW-0812">Transmembrane</keyword>
<sequence length="96" mass="10707">MDDNTICDCYMCDKDMCNSVIEKLNNTKTETQVEVATNPPNSVAIAEPLPPKPPATQNFAFGKYYGNQFLIIFMLIVGRWVGLHLQTGIGNKIKNI</sequence>
<accession>A0A914MJV9</accession>
<reference evidence="3" key="1">
    <citation type="submission" date="2022-11" db="UniProtKB">
        <authorList>
            <consortium name="WormBaseParasite"/>
        </authorList>
    </citation>
    <scope>IDENTIFICATION</scope>
</reference>
<evidence type="ECO:0000313" key="2">
    <source>
        <dbReference type="Proteomes" id="UP000887563"/>
    </source>
</evidence>
<dbReference type="Proteomes" id="UP000887563">
    <property type="component" value="Unplaced"/>
</dbReference>
<name>A0A914MJV9_MELIC</name>